<evidence type="ECO:0000313" key="1">
    <source>
        <dbReference type="EMBL" id="KAK3766615.1"/>
    </source>
</evidence>
<reference evidence="1" key="1">
    <citation type="journal article" date="2023" name="G3 (Bethesda)">
        <title>A reference genome for the long-term kleptoplast-retaining sea slug Elysia crispata morphotype clarki.</title>
        <authorList>
            <person name="Eastman K.E."/>
            <person name="Pendleton A.L."/>
            <person name="Shaikh M.A."/>
            <person name="Suttiyut T."/>
            <person name="Ogas R."/>
            <person name="Tomko P."/>
            <person name="Gavelis G."/>
            <person name="Widhalm J.R."/>
            <person name="Wisecaver J.H."/>
        </authorList>
    </citation>
    <scope>NUCLEOTIDE SEQUENCE</scope>
    <source>
        <strain evidence="1">ECLA1</strain>
    </source>
</reference>
<dbReference type="AlphaFoldDB" id="A0AAE0ZCF2"/>
<evidence type="ECO:0000313" key="2">
    <source>
        <dbReference type="Proteomes" id="UP001283361"/>
    </source>
</evidence>
<accession>A0AAE0ZCF2</accession>
<protein>
    <submittedName>
        <fullName evidence="1">Uncharacterized protein</fullName>
    </submittedName>
</protein>
<name>A0AAE0ZCF2_9GAST</name>
<proteinExistence type="predicted"/>
<keyword evidence="2" id="KW-1185">Reference proteome</keyword>
<organism evidence="1 2">
    <name type="scientific">Elysia crispata</name>
    <name type="common">lettuce slug</name>
    <dbReference type="NCBI Taxonomy" id="231223"/>
    <lineage>
        <taxon>Eukaryota</taxon>
        <taxon>Metazoa</taxon>
        <taxon>Spiralia</taxon>
        <taxon>Lophotrochozoa</taxon>
        <taxon>Mollusca</taxon>
        <taxon>Gastropoda</taxon>
        <taxon>Heterobranchia</taxon>
        <taxon>Euthyneura</taxon>
        <taxon>Panpulmonata</taxon>
        <taxon>Sacoglossa</taxon>
        <taxon>Placobranchoidea</taxon>
        <taxon>Plakobranchidae</taxon>
        <taxon>Elysia</taxon>
    </lineage>
</organism>
<dbReference type="EMBL" id="JAWDGP010004208">
    <property type="protein sequence ID" value="KAK3766615.1"/>
    <property type="molecule type" value="Genomic_DNA"/>
</dbReference>
<dbReference type="Proteomes" id="UP001283361">
    <property type="component" value="Unassembled WGS sequence"/>
</dbReference>
<gene>
    <name evidence="1" type="ORF">RRG08_042394</name>
</gene>
<sequence>MVYFRTRANTAGKIRAQDMGQVNFLFSYKNRHGLEDKGTRYESVCPSKVDWRFFYAFRTNFFSDAALITAWQDLASPHTWWWSLLTSGAPEVRLRQLLLVSLPKTRENPLFRPAALLT</sequence>
<comment type="caution">
    <text evidence="1">The sequence shown here is derived from an EMBL/GenBank/DDBJ whole genome shotgun (WGS) entry which is preliminary data.</text>
</comment>